<keyword evidence="6" id="KW-1185">Reference proteome</keyword>
<dbReference type="PANTHER" id="PTHR43685">
    <property type="entry name" value="GLYCOSYLTRANSFERASE"/>
    <property type="match status" value="1"/>
</dbReference>
<evidence type="ECO:0000313" key="5">
    <source>
        <dbReference type="EMBL" id="OVE85145.1"/>
    </source>
</evidence>
<proteinExistence type="inferred from homology"/>
<dbReference type="EMBL" id="MWPH01000002">
    <property type="protein sequence ID" value="OVE85145.1"/>
    <property type="molecule type" value="Genomic_DNA"/>
</dbReference>
<dbReference type="Pfam" id="PF00535">
    <property type="entry name" value="Glycos_transf_2"/>
    <property type="match status" value="1"/>
</dbReference>
<feature type="domain" description="Glycosyltransferase 2-like" evidence="4">
    <location>
        <begin position="5"/>
        <end position="160"/>
    </location>
</feature>
<accession>A0A202EA58</accession>
<dbReference type="GO" id="GO:0016757">
    <property type="term" value="F:glycosyltransferase activity"/>
    <property type="evidence" value="ECO:0007669"/>
    <property type="project" value="UniProtKB-KW"/>
</dbReference>
<keyword evidence="2" id="KW-0328">Glycosyltransferase</keyword>
<name>A0A202EA58_9EURY</name>
<dbReference type="InterPro" id="IPR001173">
    <property type="entry name" value="Glyco_trans_2-like"/>
</dbReference>
<dbReference type="InterPro" id="IPR050834">
    <property type="entry name" value="Glycosyltransf_2"/>
</dbReference>
<evidence type="ECO:0000256" key="2">
    <source>
        <dbReference type="ARBA" id="ARBA00022676"/>
    </source>
</evidence>
<dbReference type="SUPFAM" id="SSF53448">
    <property type="entry name" value="Nucleotide-diphospho-sugar transferases"/>
    <property type="match status" value="1"/>
</dbReference>
<comment type="caution">
    <text evidence="5">The sequence shown here is derived from an EMBL/GenBank/DDBJ whole genome shotgun (WGS) entry which is preliminary data.</text>
</comment>
<dbReference type="Proteomes" id="UP000196084">
    <property type="component" value="Unassembled WGS sequence"/>
</dbReference>
<protein>
    <recommendedName>
        <fullName evidence="4">Glycosyltransferase 2-like domain-containing protein</fullName>
    </recommendedName>
</protein>
<evidence type="ECO:0000256" key="1">
    <source>
        <dbReference type="ARBA" id="ARBA00006739"/>
    </source>
</evidence>
<comment type="similarity">
    <text evidence="1">Belongs to the glycosyltransferase 2 family.</text>
</comment>
<keyword evidence="3" id="KW-0808">Transferase</keyword>
<sequence>MDQISVLVRTYKGDDPDGLAASIDSLLAQTRLPDEIVVVEDGPLTEPLEETLATLEREAVVPIERVAHAENQGNGAACRTGIEAATSDLVAIQDADDLAVPQRLEWSLELLRATGADLVGGYIEEFEADPERPHSRRTVPCEPAAIRQSAKLRNPINHTTVLARRQPILDVGNYRQLRLGEDYELWTRLLAAGYTFVNSPRVLAKVRAGPQMYRRRGGFTHVYGEFDLQRRLAATGFVSRPRAAANFVVRSAPKVAPNAVRGRIISTLLRDQQPTPS</sequence>
<organism evidence="5 6">
    <name type="scientific">Natronolimnobius baerhuensis</name>
    <dbReference type="NCBI Taxonomy" id="253108"/>
    <lineage>
        <taxon>Archaea</taxon>
        <taxon>Methanobacteriati</taxon>
        <taxon>Methanobacteriota</taxon>
        <taxon>Stenosarchaea group</taxon>
        <taxon>Halobacteria</taxon>
        <taxon>Halobacteriales</taxon>
        <taxon>Natrialbaceae</taxon>
        <taxon>Natronolimnobius</taxon>
    </lineage>
</organism>
<evidence type="ECO:0000313" key="6">
    <source>
        <dbReference type="Proteomes" id="UP000196084"/>
    </source>
</evidence>
<evidence type="ECO:0000259" key="4">
    <source>
        <dbReference type="Pfam" id="PF00535"/>
    </source>
</evidence>
<evidence type="ECO:0000256" key="3">
    <source>
        <dbReference type="ARBA" id="ARBA00022679"/>
    </source>
</evidence>
<dbReference type="InterPro" id="IPR029044">
    <property type="entry name" value="Nucleotide-diphossugar_trans"/>
</dbReference>
<dbReference type="AlphaFoldDB" id="A0A202EA58"/>
<reference evidence="5 6" key="1">
    <citation type="submission" date="2017-02" db="EMBL/GenBank/DDBJ databases">
        <title>Natronthermophilus aegyptiacus gen. nov.,sp. nov., an aerobic, extremely halophilic alkalithermophilic archaeon isolated from the athalassohaline Wadi An Natrun, Egypt.</title>
        <authorList>
            <person name="Zhao B."/>
        </authorList>
    </citation>
    <scope>NUCLEOTIDE SEQUENCE [LARGE SCALE GENOMIC DNA]</scope>
    <source>
        <strain evidence="5 6">CGMCC 1.3597</strain>
    </source>
</reference>
<dbReference type="OrthoDB" id="46222at2157"/>
<dbReference type="PANTHER" id="PTHR43685:SF5">
    <property type="entry name" value="GLYCOSYLTRANSFERASE EPSE-RELATED"/>
    <property type="match status" value="1"/>
</dbReference>
<gene>
    <name evidence="5" type="ORF">B2G88_12450</name>
</gene>
<dbReference type="Gene3D" id="3.90.550.10">
    <property type="entry name" value="Spore Coat Polysaccharide Biosynthesis Protein SpsA, Chain A"/>
    <property type="match status" value="1"/>
</dbReference>
<dbReference type="RefSeq" id="WP_087714906.1">
    <property type="nucleotide sequence ID" value="NZ_MWPH01000002.1"/>
</dbReference>